<evidence type="ECO:0000256" key="6">
    <source>
        <dbReference type="ARBA" id="ARBA00023110"/>
    </source>
</evidence>
<keyword evidence="9 11" id="KW-0131">Cell cycle</keyword>
<dbReference type="PANTHER" id="PTHR30560:SF3">
    <property type="entry name" value="TRIGGER FACTOR-LIKE PROTEIN TIG, CHLOROPLASTIC"/>
    <property type="match status" value="1"/>
</dbReference>
<dbReference type="InterPro" id="IPR008880">
    <property type="entry name" value="Trigger_fac_C"/>
</dbReference>
<dbReference type="InterPro" id="IPR027304">
    <property type="entry name" value="Trigger_fact/SurA_dom_sf"/>
</dbReference>
<feature type="compositionally biased region" description="Low complexity" evidence="12">
    <location>
        <begin position="453"/>
        <end position="462"/>
    </location>
</feature>
<evidence type="ECO:0000313" key="17">
    <source>
        <dbReference type="Proteomes" id="UP001501319"/>
    </source>
</evidence>
<evidence type="ECO:0000313" key="16">
    <source>
        <dbReference type="EMBL" id="GAA1625778.1"/>
    </source>
</evidence>
<reference evidence="16 17" key="1">
    <citation type="journal article" date="2019" name="Int. J. Syst. Evol. Microbiol.">
        <title>The Global Catalogue of Microorganisms (GCM) 10K type strain sequencing project: providing services to taxonomists for standard genome sequencing and annotation.</title>
        <authorList>
            <consortium name="The Broad Institute Genomics Platform"/>
            <consortium name="The Broad Institute Genome Sequencing Center for Infectious Disease"/>
            <person name="Wu L."/>
            <person name="Ma J."/>
        </authorList>
    </citation>
    <scope>NUCLEOTIDE SEQUENCE [LARGE SCALE GENOMIC DNA]</scope>
    <source>
        <strain evidence="16 17">JCM 14306</strain>
    </source>
</reference>
<dbReference type="Gene3D" id="3.30.70.1050">
    <property type="entry name" value="Trigger factor ribosome-binding domain"/>
    <property type="match status" value="1"/>
</dbReference>
<dbReference type="InterPro" id="IPR005215">
    <property type="entry name" value="Trig_fac"/>
</dbReference>
<comment type="similarity">
    <text evidence="2 11">Belongs to the FKBP-type PPIase family. Tig subfamily.</text>
</comment>
<organism evidence="16 17">
    <name type="scientific">Kribbella alba</name>
    <dbReference type="NCBI Taxonomy" id="190197"/>
    <lineage>
        <taxon>Bacteria</taxon>
        <taxon>Bacillati</taxon>
        <taxon>Actinomycetota</taxon>
        <taxon>Actinomycetes</taxon>
        <taxon>Propionibacteriales</taxon>
        <taxon>Kribbellaceae</taxon>
        <taxon>Kribbella</taxon>
    </lineage>
</organism>
<evidence type="ECO:0000259" key="13">
    <source>
        <dbReference type="Pfam" id="PF00254"/>
    </source>
</evidence>
<dbReference type="EC" id="5.2.1.8" evidence="3 11"/>
<feature type="region of interest" description="Disordered" evidence="12">
    <location>
        <begin position="435"/>
        <end position="481"/>
    </location>
</feature>
<keyword evidence="6 11" id="KW-0697">Rotamase</keyword>
<comment type="domain">
    <text evidence="11">Consists of 3 domains; the N-terminus binds the ribosome, the middle domain has PPIase activity, while the C-terminus has intrinsic chaperone activity on its own.</text>
</comment>
<dbReference type="RefSeq" id="WP_344109655.1">
    <property type="nucleotide sequence ID" value="NZ_BAAANE010000003.1"/>
</dbReference>
<evidence type="ECO:0000256" key="3">
    <source>
        <dbReference type="ARBA" id="ARBA00013194"/>
    </source>
</evidence>
<dbReference type="Pfam" id="PF05697">
    <property type="entry name" value="Trigger_N"/>
    <property type="match status" value="1"/>
</dbReference>
<evidence type="ECO:0000256" key="2">
    <source>
        <dbReference type="ARBA" id="ARBA00005464"/>
    </source>
</evidence>
<evidence type="ECO:0000256" key="10">
    <source>
        <dbReference type="ARBA" id="ARBA00029986"/>
    </source>
</evidence>
<keyword evidence="11" id="KW-0963">Cytoplasm</keyword>
<name>A0ABN2F327_9ACTN</name>
<dbReference type="Gene3D" id="3.10.50.40">
    <property type="match status" value="1"/>
</dbReference>
<dbReference type="InterPro" id="IPR008881">
    <property type="entry name" value="Trigger_fac_ribosome-bd_bac"/>
</dbReference>
<evidence type="ECO:0000259" key="15">
    <source>
        <dbReference type="Pfam" id="PF05698"/>
    </source>
</evidence>
<feature type="compositionally biased region" description="Acidic residues" evidence="12">
    <location>
        <begin position="463"/>
        <end position="475"/>
    </location>
</feature>
<proteinExistence type="inferred from homology"/>
<evidence type="ECO:0000256" key="4">
    <source>
        <dbReference type="ARBA" id="ARBA00016902"/>
    </source>
</evidence>
<feature type="domain" description="PPIase FKBP-type" evidence="13">
    <location>
        <begin position="157"/>
        <end position="215"/>
    </location>
</feature>
<evidence type="ECO:0000256" key="8">
    <source>
        <dbReference type="ARBA" id="ARBA00023235"/>
    </source>
</evidence>
<dbReference type="HAMAP" id="MF_00303">
    <property type="entry name" value="Trigger_factor_Tig"/>
    <property type="match status" value="1"/>
</dbReference>
<dbReference type="Pfam" id="PF00254">
    <property type="entry name" value="FKBP_C"/>
    <property type="match status" value="1"/>
</dbReference>
<dbReference type="InterPro" id="IPR001179">
    <property type="entry name" value="PPIase_FKBP_dom"/>
</dbReference>
<dbReference type="PIRSF" id="PIRSF003095">
    <property type="entry name" value="Trigger_factor"/>
    <property type="match status" value="1"/>
</dbReference>
<comment type="subcellular location">
    <subcellularLocation>
        <location evidence="11">Cytoplasm</location>
    </subcellularLocation>
    <text evidence="11">About half TF is bound to the ribosome near the polypeptide exit tunnel while the other half is free in the cytoplasm.</text>
</comment>
<evidence type="ECO:0000256" key="12">
    <source>
        <dbReference type="SAM" id="MobiDB-lite"/>
    </source>
</evidence>
<dbReference type="SUPFAM" id="SSF54534">
    <property type="entry name" value="FKBP-like"/>
    <property type="match status" value="1"/>
</dbReference>
<sequence>MKSTVESVSPTKVRLIVEVPFEELKPSLDAAYQSIASQIVVPGFRKGKVPPQVIDQRVGRGPVLEEAINDALPKLYSQAVQDNKVKAIGRPEVDVTEFNDKESLQFSAEVEVRPEITLPDLEGIEAAVEDIAISDDEVTEQIEALRQRFGSLNPVERAVQDKDFITIDLSATKDGEKIEEAQATGLSYQVGSGQLLDGLDEAVIGLSADESATFTTQLVGGELQGQDVQVEVKVTAVKEQELPEYDDDFAQTASEFDTAEELTADVRSRLERGKRLEQAGDARDAVLEKILTMVDVPVPEGLLTDELAARRENLEQQLGYSGMTFAQYLEGDESTEEEFDEDLRKRSEDAIKAQFVLDLVAEQQELSVNDQELTEHIVRHAQRSGVSPDQFAQHAVENNLVPSLVSEVVRGKALAHLVENARVTDASGNEVELKTLQPDGTYADPEAAEAEADAQSPATADETPADEAQADEAQADEPAKA</sequence>
<dbReference type="InterPro" id="IPR046357">
    <property type="entry name" value="PPIase_dom_sf"/>
</dbReference>
<dbReference type="InterPro" id="IPR036611">
    <property type="entry name" value="Trigger_fac_ribosome-bd_sf"/>
</dbReference>
<keyword evidence="8 11" id="KW-0413">Isomerase</keyword>
<dbReference type="Proteomes" id="UP001501319">
    <property type="component" value="Unassembled WGS sequence"/>
</dbReference>
<evidence type="ECO:0000256" key="5">
    <source>
        <dbReference type="ARBA" id="ARBA00022618"/>
    </source>
</evidence>
<feature type="domain" description="Trigger factor C-terminal" evidence="15">
    <location>
        <begin position="258"/>
        <end position="419"/>
    </location>
</feature>
<accession>A0ABN2F327</accession>
<evidence type="ECO:0000256" key="7">
    <source>
        <dbReference type="ARBA" id="ARBA00023186"/>
    </source>
</evidence>
<evidence type="ECO:0000259" key="14">
    <source>
        <dbReference type="Pfam" id="PF05697"/>
    </source>
</evidence>
<evidence type="ECO:0000256" key="1">
    <source>
        <dbReference type="ARBA" id="ARBA00000971"/>
    </source>
</evidence>
<gene>
    <name evidence="11 16" type="primary">tig</name>
    <name evidence="16" type="ORF">GCM10009744_12030</name>
</gene>
<dbReference type="PANTHER" id="PTHR30560">
    <property type="entry name" value="TRIGGER FACTOR CHAPERONE AND PEPTIDYL-PROLYL CIS/TRANS ISOMERASE"/>
    <property type="match status" value="1"/>
</dbReference>
<dbReference type="SUPFAM" id="SSF102735">
    <property type="entry name" value="Trigger factor ribosome-binding domain"/>
    <property type="match status" value="1"/>
</dbReference>
<feature type="domain" description="Trigger factor ribosome-binding bacterial" evidence="14">
    <location>
        <begin position="1"/>
        <end position="145"/>
    </location>
</feature>
<dbReference type="SUPFAM" id="SSF109998">
    <property type="entry name" value="Triger factor/SurA peptide-binding domain-like"/>
    <property type="match status" value="1"/>
</dbReference>
<dbReference type="Pfam" id="PF05698">
    <property type="entry name" value="Trigger_C"/>
    <property type="match status" value="1"/>
</dbReference>
<evidence type="ECO:0000256" key="9">
    <source>
        <dbReference type="ARBA" id="ARBA00023306"/>
    </source>
</evidence>
<dbReference type="Gene3D" id="1.10.3120.10">
    <property type="entry name" value="Trigger factor, C-terminal domain"/>
    <property type="match status" value="1"/>
</dbReference>
<comment type="caution">
    <text evidence="16">The sequence shown here is derived from an EMBL/GenBank/DDBJ whole genome shotgun (WGS) entry which is preliminary data.</text>
</comment>
<comment type="catalytic activity">
    <reaction evidence="1 11">
        <text>[protein]-peptidylproline (omega=180) = [protein]-peptidylproline (omega=0)</text>
        <dbReference type="Rhea" id="RHEA:16237"/>
        <dbReference type="Rhea" id="RHEA-COMP:10747"/>
        <dbReference type="Rhea" id="RHEA-COMP:10748"/>
        <dbReference type="ChEBI" id="CHEBI:83833"/>
        <dbReference type="ChEBI" id="CHEBI:83834"/>
        <dbReference type="EC" id="5.2.1.8"/>
    </reaction>
</comment>
<dbReference type="EMBL" id="BAAANE010000003">
    <property type="protein sequence ID" value="GAA1625778.1"/>
    <property type="molecule type" value="Genomic_DNA"/>
</dbReference>
<protein>
    <recommendedName>
        <fullName evidence="4 11">Trigger factor</fullName>
        <shortName evidence="11">TF</shortName>
        <ecNumber evidence="3 11">5.2.1.8</ecNumber>
    </recommendedName>
    <alternativeName>
        <fullName evidence="10 11">PPIase</fullName>
    </alternativeName>
</protein>
<evidence type="ECO:0000256" key="11">
    <source>
        <dbReference type="HAMAP-Rule" id="MF_00303"/>
    </source>
</evidence>
<keyword evidence="17" id="KW-1185">Reference proteome</keyword>
<keyword evidence="7 11" id="KW-0143">Chaperone</keyword>
<dbReference type="NCBIfam" id="TIGR00115">
    <property type="entry name" value="tig"/>
    <property type="match status" value="1"/>
</dbReference>
<dbReference type="InterPro" id="IPR037041">
    <property type="entry name" value="Trigger_fac_C_sf"/>
</dbReference>
<keyword evidence="5 11" id="KW-0132">Cell division</keyword>
<comment type="function">
    <text evidence="11">Involved in protein export. Acts as a chaperone by maintaining the newly synthesized protein in an open conformation. Functions as a peptidyl-prolyl cis-trans isomerase.</text>
</comment>